<dbReference type="AlphaFoldDB" id="A0A8S9WQM1"/>
<dbReference type="SUPFAM" id="SSF53474">
    <property type="entry name" value="alpha/beta-Hydrolases"/>
    <property type="match status" value="1"/>
</dbReference>
<dbReference type="SUPFAM" id="SSF52540">
    <property type="entry name" value="P-loop containing nucleoside triphosphate hydrolases"/>
    <property type="match status" value="1"/>
</dbReference>
<organism evidence="4 5">
    <name type="scientific">Apolygus lucorum</name>
    <name type="common">Small green plant bug</name>
    <name type="synonym">Lygocoris lucorum</name>
    <dbReference type="NCBI Taxonomy" id="248454"/>
    <lineage>
        <taxon>Eukaryota</taxon>
        <taxon>Metazoa</taxon>
        <taxon>Ecdysozoa</taxon>
        <taxon>Arthropoda</taxon>
        <taxon>Hexapoda</taxon>
        <taxon>Insecta</taxon>
        <taxon>Pterygota</taxon>
        <taxon>Neoptera</taxon>
        <taxon>Paraneoptera</taxon>
        <taxon>Hemiptera</taxon>
        <taxon>Heteroptera</taxon>
        <taxon>Panheteroptera</taxon>
        <taxon>Cimicomorpha</taxon>
        <taxon>Miridae</taxon>
        <taxon>Mirini</taxon>
        <taxon>Apolygus</taxon>
    </lineage>
</organism>
<dbReference type="Proteomes" id="UP000466442">
    <property type="component" value="Linkage Group LG16"/>
</dbReference>
<sequence>MTLLALSCRVVRSVGSRGISSKALREVKNKPAPYDWKNKNYPLWYSLLFDKTTSRFDDNTKVIVVEGPIASGKTEFAKELANQLDMCHMEDVNMDTVYINPYGYDMRQLDPKMPQDLRSFDERNFNLTPTHRNVAAFQAWMYRLRYSKYIDALAHVLSTGQGVVLERCPWTDQVFTDAMAKNKYISKEARFVINELKKATIPMLMKPHLVIYLDVPVSKVQENIKKRNKFSESSGKALTTAYLEDVEENYKTKYLPSISEHAELMIYDWGTPGEVEIVVEDIERLDFEQYDKHDERMNDWCIQQEKVWAEKRMLYADDKSRLIQYLNIALLDAPEMWAEGEDIYEWEKVWNNAPGNEYMEGYLQAYSEFHGLFAPFIIQVIIYEEKMSWYNAMMVISASLLSILEGSTNIVETPSGTLGGFEMTSRGGRVYQAWTSIPFALPPLGDLRFKAPRPAPRWDGVLSATQDLPSCLQSSMNITVGTEDCLYLSVYRPKECQNMMPVIFYTHFGAFDHGDYGSRNSPDYIMDENVVLVFANYRLNGFGFMSLGDTTLPGNFGLKDQALALKWVQKNILAFGGDPTSVTALGISSGAALSHLLLLSPATTKLVTRAMSESGTINHVWTLLRTEEVTNYTLQVVKDVNCSRQTNQEILTCLQEINSTVISSSIRRISSLDFAHYFFAPVIEPVDAEDAVITEDLSLRPSEKPWITSFTDGEYLLYLRYEMLTEQRVENVRDNLLAYLEGVVRNHTTDHVKIQNGSRILETKYFPQRGSYDTFERELSELLADESNVFPAVFNIRRHQGPKWIARFEHKTSIAIVNDPRTGRPFADNNSAHANQAVLYLNYQNGTNETESDRQVSKRLINRLVNFAYYSNPTPPGSQVYWNQFRTNQILRVTTNGDFMGDPTFFQEIQNVYELWYDLIGWH</sequence>
<evidence type="ECO:0000256" key="1">
    <source>
        <dbReference type="ARBA" id="ARBA00023180"/>
    </source>
</evidence>
<dbReference type="Pfam" id="PF01712">
    <property type="entry name" value="dNK"/>
    <property type="match status" value="1"/>
</dbReference>
<evidence type="ECO:0000313" key="5">
    <source>
        <dbReference type="Proteomes" id="UP000466442"/>
    </source>
</evidence>
<dbReference type="Pfam" id="PF00135">
    <property type="entry name" value="COesterase"/>
    <property type="match status" value="1"/>
</dbReference>
<reference evidence="4" key="1">
    <citation type="journal article" date="2021" name="Mol. Ecol. Resour.">
        <title>Apolygus lucorum genome provides insights into omnivorousness and mesophyll feeding.</title>
        <authorList>
            <person name="Liu Y."/>
            <person name="Liu H."/>
            <person name="Wang H."/>
            <person name="Huang T."/>
            <person name="Liu B."/>
            <person name="Yang B."/>
            <person name="Yin L."/>
            <person name="Li B."/>
            <person name="Zhang Y."/>
            <person name="Zhang S."/>
            <person name="Jiang F."/>
            <person name="Zhang X."/>
            <person name="Ren Y."/>
            <person name="Wang B."/>
            <person name="Wang S."/>
            <person name="Lu Y."/>
            <person name="Wu K."/>
            <person name="Fan W."/>
            <person name="Wang G."/>
        </authorList>
    </citation>
    <scope>NUCLEOTIDE SEQUENCE</scope>
    <source>
        <strain evidence="4">12Hb</strain>
    </source>
</reference>
<keyword evidence="5" id="KW-1185">Reference proteome</keyword>
<dbReference type="Gene3D" id="3.40.50.300">
    <property type="entry name" value="P-loop containing nucleotide triphosphate hydrolases"/>
    <property type="match status" value="1"/>
</dbReference>
<dbReference type="PROSITE" id="PS00941">
    <property type="entry name" value="CARBOXYLESTERASE_B_2"/>
    <property type="match status" value="1"/>
</dbReference>
<feature type="domain" description="Carboxylesterase type B" evidence="2">
    <location>
        <begin position="408"/>
        <end position="897"/>
    </location>
</feature>
<dbReference type="PANTHER" id="PTHR11559">
    <property type="entry name" value="CARBOXYLESTERASE"/>
    <property type="match status" value="1"/>
</dbReference>
<evidence type="ECO:0000259" key="2">
    <source>
        <dbReference type="Pfam" id="PF00135"/>
    </source>
</evidence>
<protein>
    <recommendedName>
        <fullName evidence="6">NADH dehydrogenase [ubiquinone] 1 alpha subcomplex subunit 10, mitochondrial</fullName>
    </recommendedName>
</protein>
<dbReference type="InterPro" id="IPR019819">
    <property type="entry name" value="Carboxylesterase_B_CS"/>
</dbReference>
<dbReference type="Gene3D" id="3.40.50.1820">
    <property type="entry name" value="alpha/beta hydrolase"/>
    <property type="match status" value="1"/>
</dbReference>
<dbReference type="InterPro" id="IPR050309">
    <property type="entry name" value="Type-B_Carboxylest/Lipase"/>
</dbReference>
<accession>A0A8S9WQM1</accession>
<dbReference type="OrthoDB" id="17400at2759"/>
<dbReference type="InterPro" id="IPR029058">
    <property type="entry name" value="AB_hydrolase_fold"/>
</dbReference>
<keyword evidence="1" id="KW-0325">Glycoprotein</keyword>
<dbReference type="EMBL" id="WIXP02000016">
    <property type="protein sequence ID" value="KAF6198441.1"/>
    <property type="molecule type" value="Genomic_DNA"/>
</dbReference>
<dbReference type="InterPro" id="IPR002018">
    <property type="entry name" value="CarbesteraseB"/>
</dbReference>
<evidence type="ECO:0000313" key="4">
    <source>
        <dbReference type="EMBL" id="KAF6198441.1"/>
    </source>
</evidence>
<proteinExistence type="predicted"/>
<comment type="caution">
    <text evidence="4">The sequence shown here is derived from an EMBL/GenBank/DDBJ whole genome shotgun (WGS) entry which is preliminary data.</text>
</comment>
<evidence type="ECO:0008006" key="6">
    <source>
        <dbReference type="Google" id="ProtNLM"/>
    </source>
</evidence>
<evidence type="ECO:0000259" key="3">
    <source>
        <dbReference type="Pfam" id="PF01712"/>
    </source>
</evidence>
<feature type="domain" description="Deoxynucleoside kinase" evidence="3">
    <location>
        <begin position="63"/>
        <end position="297"/>
    </location>
</feature>
<dbReference type="InterPro" id="IPR031314">
    <property type="entry name" value="DNK_dom"/>
</dbReference>
<gene>
    <name evidence="4" type="ORF">GE061_008189</name>
</gene>
<dbReference type="InterPro" id="IPR027417">
    <property type="entry name" value="P-loop_NTPase"/>
</dbReference>
<name>A0A8S9WQM1_APOLU</name>